<dbReference type="SUPFAM" id="SSF52058">
    <property type="entry name" value="L domain-like"/>
    <property type="match status" value="1"/>
</dbReference>
<sequence>MCGFEDVTCERGESGKVTELNLADRALAGTLPPTLSSLTSLTTLQLQGNALAGAVPSLAGMASLTRLALDGNTFTSLPPDFLLGLTSLQYLSIDNLPL</sequence>
<keyword evidence="3" id="KW-0812">Transmembrane</keyword>
<dbReference type="Pfam" id="PF00560">
    <property type="entry name" value="LRR_1"/>
    <property type="match status" value="1"/>
</dbReference>
<keyword evidence="11" id="KW-1185">Reference proteome</keyword>
<evidence type="ECO:0000313" key="11">
    <source>
        <dbReference type="Proteomes" id="UP000008021"/>
    </source>
</evidence>
<dbReference type="Gene3D" id="3.80.10.10">
    <property type="entry name" value="Ribonuclease Inhibitor"/>
    <property type="match status" value="1"/>
</dbReference>
<keyword evidence="8" id="KW-0675">Receptor</keyword>
<dbReference type="AlphaFoldDB" id="A0A0E0EUT1"/>
<dbReference type="EnsemblPlants" id="OMERI09G14490.1">
    <property type="protein sequence ID" value="OMERI09G14490.1"/>
    <property type="gene ID" value="OMERI09G14490"/>
</dbReference>
<keyword evidence="2" id="KW-0433">Leucine-rich repeat</keyword>
<dbReference type="InterPro" id="IPR032675">
    <property type="entry name" value="LRR_dom_sf"/>
</dbReference>
<dbReference type="InterPro" id="IPR052422">
    <property type="entry name" value="Auxin_Ser/Thr_Kinase"/>
</dbReference>
<dbReference type="HOGENOM" id="CLU_2337176_0_0_1"/>
<evidence type="ECO:0000256" key="5">
    <source>
        <dbReference type="ARBA" id="ARBA00022737"/>
    </source>
</evidence>
<dbReference type="Proteomes" id="UP000008021">
    <property type="component" value="Chromosome 9"/>
</dbReference>
<keyword evidence="6" id="KW-1133">Transmembrane helix</keyword>
<organism evidence="10">
    <name type="scientific">Oryza meridionalis</name>
    <dbReference type="NCBI Taxonomy" id="40149"/>
    <lineage>
        <taxon>Eukaryota</taxon>
        <taxon>Viridiplantae</taxon>
        <taxon>Streptophyta</taxon>
        <taxon>Embryophyta</taxon>
        <taxon>Tracheophyta</taxon>
        <taxon>Spermatophyta</taxon>
        <taxon>Magnoliopsida</taxon>
        <taxon>Liliopsida</taxon>
        <taxon>Poales</taxon>
        <taxon>Poaceae</taxon>
        <taxon>BOP clade</taxon>
        <taxon>Oryzoideae</taxon>
        <taxon>Oryzeae</taxon>
        <taxon>Oryzinae</taxon>
        <taxon>Oryza</taxon>
    </lineage>
</organism>
<evidence type="ECO:0000256" key="2">
    <source>
        <dbReference type="ARBA" id="ARBA00022614"/>
    </source>
</evidence>
<keyword evidence="7" id="KW-0472">Membrane</keyword>
<evidence type="ECO:0000256" key="6">
    <source>
        <dbReference type="ARBA" id="ARBA00022989"/>
    </source>
</evidence>
<evidence type="ECO:0000256" key="7">
    <source>
        <dbReference type="ARBA" id="ARBA00023136"/>
    </source>
</evidence>
<reference evidence="10" key="2">
    <citation type="submission" date="2018-05" db="EMBL/GenBank/DDBJ databases">
        <title>OmerRS3 (Oryza meridionalis Reference Sequence Version 3).</title>
        <authorList>
            <person name="Zhang J."/>
            <person name="Kudrna D."/>
            <person name="Lee S."/>
            <person name="Talag J."/>
            <person name="Welchert J."/>
            <person name="Wing R.A."/>
        </authorList>
    </citation>
    <scope>NUCLEOTIDE SEQUENCE [LARGE SCALE GENOMIC DNA]</scope>
    <source>
        <strain evidence="10">cv. OR44</strain>
    </source>
</reference>
<dbReference type="PANTHER" id="PTHR47986">
    <property type="entry name" value="OSJNBA0070M12.3 PROTEIN"/>
    <property type="match status" value="1"/>
</dbReference>
<keyword evidence="5" id="KW-0677">Repeat</keyword>
<dbReference type="STRING" id="40149.A0A0E0EUT1"/>
<reference evidence="10" key="1">
    <citation type="submission" date="2015-04" db="UniProtKB">
        <authorList>
            <consortium name="EnsemblPlants"/>
        </authorList>
    </citation>
    <scope>IDENTIFICATION</scope>
</reference>
<dbReference type="PANTHER" id="PTHR47986:SF34">
    <property type="entry name" value="RECEPTOR-LIKE KINASE TMK2"/>
    <property type="match status" value="1"/>
</dbReference>
<evidence type="ECO:0000256" key="8">
    <source>
        <dbReference type="ARBA" id="ARBA00023170"/>
    </source>
</evidence>
<keyword evidence="4" id="KW-0732">Signal</keyword>
<protein>
    <recommendedName>
        <fullName evidence="12">Leucine-rich repeat-containing N-terminal plant-type domain-containing protein</fullName>
    </recommendedName>
</protein>
<evidence type="ECO:0000256" key="1">
    <source>
        <dbReference type="ARBA" id="ARBA00004167"/>
    </source>
</evidence>
<evidence type="ECO:0000256" key="3">
    <source>
        <dbReference type="ARBA" id="ARBA00022692"/>
    </source>
</evidence>
<evidence type="ECO:0008006" key="12">
    <source>
        <dbReference type="Google" id="ProtNLM"/>
    </source>
</evidence>
<evidence type="ECO:0000256" key="4">
    <source>
        <dbReference type="ARBA" id="ARBA00022729"/>
    </source>
</evidence>
<proteinExistence type="predicted"/>
<evidence type="ECO:0000256" key="9">
    <source>
        <dbReference type="ARBA" id="ARBA00023180"/>
    </source>
</evidence>
<dbReference type="GO" id="GO:0016020">
    <property type="term" value="C:membrane"/>
    <property type="evidence" value="ECO:0007669"/>
    <property type="project" value="UniProtKB-SubCell"/>
</dbReference>
<evidence type="ECO:0000313" key="10">
    <source>
        <dbReference type="EnsemblPlants" id="OMERI09G14490.1"/>
    </source>
</evidence>
<dbReference type="Gramene" id="OMERI09G14490.1">
    <property type="protein sequence ID" value="OMERI09G14490.1"/>
    <property type="gene ID" value="OMERI09G14490"/>
</dbReference>
<name>A0A0E0EUT1_9ORYZ</name>
<accession>A0A0E0EUT1</accession>
<keyword evidence="9" id="KW-0325">Glycoprotein</keyword>
<dbReference type="InterPro" id="IPR001611">
    <property type="entry name" value="Leu-rich_rpt"/>
</dbReference>
<comment type="subcellular location">
    <subcellularLocation>
        <location evidence="1">Membrane</location>
        <topology evidence="1">Single-pass membrane protein</topology>
    </subcellularLocation>
</comment>